<dbReference type="SUPFAM" id="SSF55874">
    <property type="entry name" value="ATPase domain of HSP90 chaperone/DNA topoisomerase II/histidine kinase"/>
    <property type="match status" value="1"/>
</dbReference>
<comment type="subcellular location">
    <subcellularLocation>
        <location evidence="2">Membrane</location>
    </subcellularLocation>
</comment>
<dbReference type="PROSITE" id="PS50109">
    <property type="entry name" value="HIS_KIN"/>
    <property type="match status" value="1"/>
</dbReference>
<comment type="catalytic activity">
    <reaction evidence="1">
        <text>ATP + protein L-histidine = ADP + protein N-phospho-L-histidine.</text>
        <dbReference type="EC" id="2.7.13.3"/>
    </reaction>
</comment>
<dbReference type="InterPro" id="IPR005467">
    <property type="entry name" value="His_kinase_dom"/>
</dbReference>
<evidence type="ECO:0000256" key="5">
    <source>
        <dbReference type="ARBA" id="ARBA00022679"/>
    </source>
</evidence>
<dbReference type="Gene3D" id="1.10.287.130">
    <property type="match status" value="1"/>
</dbReference>
<keyword evidence="7 12" id="KW-0418">Kinase</keyword>
<dbReference type="EC" id="2.7.13.3" evidence="3"/>
<sequence>MLKGNLDTKLVRVFILQILAISVATVAGVYAAALVVENVLVREALIGEAEHFWVHHAEDPDFPLPNTNNLRGYLARGSDDSAVPAWLRDREPGFGRIEEAPGSEPVIHVSQRGEDRLFLVFDEVQVSALAFYFGIAPLTGVLLLIYILTWVGYIMSRRAVSTVVKLSDAVRNYDFRAGHFQKFDVEEFAETGDTETLALVNAINQFISRLELFIQRERNFTRNASHELRTPLAVIKANINLLARFDDPDRRQAVIERMSRTVADMESLVETLLLLARESESKLSSSSLVLNDMLSELLDQLSTALGKDDIETGIQARGLLEVDAPERVLAIVFTNLLRNAMTYTEQGRVDVLIDRRGVVVRDTGCGMCEADLEHMFEPFYRGHDRSNEGYGLGLAIVRRLCKRFGWDLSAESEMGVGTEIRIDFPRARFRPFGERKD</sequence>
<keyword evidence="4" id="KW-0597">Phosphoprotein</keyword>
<feature type="transmembrane region" description="Helical" evidence="10">
    <location>
        <begin position="12"/>
        <end position="36"/>
    </location>
</feature>
<evidence type="ECO:0000256" key="7">
    <source>
        <dbReference type="ARBA" id="ARBA00022777"/>
    </source>
</evidence>
<dbReference type="Gene3D" id="3.30.565.10">
    <property type="entry name" value="Histidine kinase-like ATPase, C-terminal domain"/>
    <property type="match status" value="1"/>
</dbReference>
<evidence type="ECO:0000256" key="4">
    <source>
        <dbReference type="ARBA" id="ARBA00022553"/>
    </source>
</evidence>
<evidence type="ECO:0000256" key="1">
    <source>
        <dbReference type="ARBA" id="ARBA00000085"/>
    </source>
</evidence>
<dbReference type="PANTHER" id="PTHR45436">
    <property type="entry name" value="SENSOR HISTIDINE KINASE YKOH"/>
    <property type="match status" value="1"/>
</dbReference>
<evidence type="ECO:0000256" key="3">
    <source>
        <dbReference type="ARBA" id="ARBA00012438"/>
    </source>
</evidence>
<dbReference type="PANTHER" id="PTHR45436:SF16">
    <property type="entry name" value="HISTIDINE KINASE"/>
    <property type="match status" value="1"/>
</dbReference>
<feature type="domain" description="Histidine kinase" evidence="11">
    <location>
        <begin position="223"/>
        <end position="428"/>
    </location>
</feature>
<evidence type="ECO:0000256" key="9">
    <source>
        <dbReference type="ARBA" id="ARBA00023136"/>
    </source>
</evidence>
<dbReference type="SUPFAM" id="SSF47384">
    <property type="entry name" value="Homodimeric domain of signal transducing histidine kinase"/>
    <property type="match status" value="1"/>
</dbReference>
<dbReference type="Proteomes" id="UP000484885">
    <property type="component" value="Unassembled WGS sequence"/>
</dbReference>
<dbReference type="GO" id="GO:0000155">
    <property type="term" value="F:phosphorelay sensor kinase activity"/>
    <property type="evidence" value="ECO:0007669"/>
    <property type="project" value="InterPro"/>
</dbReference>
<dbReference type="CDD" id="cd00082">
    <property type="entry name" value="HisKA"/>
    <property type="match status" value="1"/>
</dbReference>
<dbReference type="Pfam" id="PF00512">
    <property type="entry name" value="HisKA"/>
    <property type="match status" value="1"/>
</dbReference>
<feature type="transmembrane region" description="Helical" evidence="10">
    <location>
        <begin position="129"/>
        <end position="155"/>
    </location>
</feature>
<dbReference type="InterPro" id="IPR036097">
    <property type="entry name" value="HisK_dim/P_sf"/>
</dbReference>
<keyword evidence="5" id="KW-0808">Transferase</keyword>
<dbReference type="GO" id="GO:0005886">
    <property type="term" value="C:plasma membrane"/>
    <property type="evidence" value="ECO:0007669"/>
    <property type="project" value="TreeGrafter"/>
</dbReference>
<evidence type="ECO:0000256" key="2">
    <source>
        <dbReference type="ARBA" id="ARBA00004370"/>
    </source>
</evidence>
<reference evidence="12 13" key="1">
    <citation type="submission" date="2020-02" db="EMBL/GenBank/DDBJ databases">
        <authorList>
            <person name="Zhang X.-Y."/>
        </authorList>
    </citation>
    <scope>NUCLEOTIDE SEQUENCE [LARGE SCALE GENOMIC DNA]</scope>
    <source>
        <strain evidence="12 13">C33</strain>
    </source>
</reference>
<dbReference type="InterPro" id="IPR036890">
    <property type="entry name" value="HATPase_C_sf"/>
</dbReference>
<dbReference type="Pfam" id="PF02518">
    <property type="entry name" value="HATPase_c"/>
    <property type="match status" value="1"/>
</dbReference>
<protein>
    <recommendedName>
        <fullName evidence="3">histidine kinase</fullName>
        <ecNumber evidence="3">2.7.13.3</ecNumber>
    </recommendedName>
</protein>
<dbReference type="SMART" id="SM00388">
    <property type="entry name" value="HisKA"/>
    <property type="match status" value="1"/>
</dbReference>
<evidence type="ECO:0000256" key="10">
    <source>
        <dbReference type="SAM" id="Phobius"/>
    </source>
</evidence>
<dbReference type="InterPro" id="IPR050428">
    <property type="entry name" value="TCS_sensor_his_kinase"/>
</dbReference>
<dbReference type="SMART" id="SM00387">
    <property type="entry name" value="HATPase_c"/>
    <property type="match status" value="1"/>
</dbReference>
<evidence type="ECO:0000256" key="6">
    <source>
        <dbReference type="ARBA" id="ARBA00022692"/>
    </source>
</evidence>
<keyword evidence="6 10" id="KW-0812">Transmembrane</keyword>
<evidence type="ECO:0000259" key="11">
    <source>
        <dbReference type="PROSITE" id="PS50109"/>
    </source>
</evidence>
<keyword evidence="9 10" id="KW-0472">Membrane</keyword>
<keyword evidence="8 10" id="KW-1133">Transmembrane helix</keyword>
<accession>A0A845V307</accession>
<evidence type="ECO:0000313" key="12">
    <source>
        <dbReference type="EMBL" id="NDY97012.1"/>
    </source>
</evidence>
<dbReference type="InterPro" id="IPR003661">
    <property type="entry name" value="HisK_dim/P_dom"/>
</dbReference>
<dbReference type="InterPro" id="IPR003594">
    <property type="entry name" value="HATPase_dom"/>
</dbReference>
<evidence type="ECO:0000256" key="8">
    <source>
        <dbReference type="ARBA" id="ARBA00022989"/>
    </source>
</evidence>
<proteinExistence type="predicted"/>
<organism evidence="12 13">
    <name type="scientific">Wenzhouxiangella limi</name>
    <dbReference type="NCBI Taxonomy" id="2707351"/>
    <lineage>
        <taxon>Bacteria</taxon>
        <taxon>Pseudomonadati</taxon>
        <taxon>Pseudomonadota</taxon>
        <taxon>Gammaproteobacteria</taxon>
        <taxon>Chromatiales</taxon>
        <taxon>Wenzhouxiangellaceae</taxon>
        <taxon>Wenzhouxiangella</taxon>
    </lineage>
</organism>
<dbReference type="EMBL" id="JAAGSC010000044">
    <property type="protein sequence ID" value="NDY97012.1"/>
    <property type="molecule type" value="Genomic_DNA"/>
</dbReference>
<gene>
    <name evidence="12" type="ORF">G3I74_14875</name>
</gene>
<keyword evidence="13" id="KW-1185">Reference proteome</keyword>
<comment type="caution">
    <text evidence="12">The sequence shown here is derived from an EMBL/GenBank/DDBJ whole genome shotgun (WGS) entry which is preliminary data.</text>
</comment>
<evidence type="ECO:0000313" key="13">
    <source>
        <dbReference type="Proteomes" id="UP000484885"/>
    </source>
</evidence>
<dbReference type="InterPro" id="IPR004358">
    <property type="entry name" value="Sig_transdc_His_kin-like_C"/>
</dbReference>
<dbReference type="PRINTS" id="PR00344">
    <property type="entry name" value="BCTRLSENSOR"/>
</dbReference>
<name>A0A845V307_9GAMM</name>
<dbReference type="AlphaFoldDB" id="A0A845V307"/>